<feature type="coiled-coil region" evidence="1">
    <location>
        <begin position="74"/>
        <end position="164"/>
    </location>
</feature>
<evidence type="ECO:0000256" key="1">
    <source>
        <dbReference type="SAM" id="Coils"/>
    </source>
</evidence>
<keyword evidence="3" id="KW-1185">Reference proteome</keyword>
<name>A0A9X1MHX2_9BACT</name>
<accession>A0A9X1MHX2</accession>
<keyword evidence="1" id="KW-0175">Coiled coil</keyword>
<reference evidence="2" key="1">
    <citation type="submission" date="2021-11" db="EMBL/GenBank/DDBJ databases">
        <title>Genome sequence.</title>
        <authorList>
            <person name="Sun Q."/>
        </authorList>
    </citation>
    <scope>NUCLEOTIDE SEQUENCE</scope>
    <source>
        <strain evidence="2">JC732</strain>
    </source>
</reference>
<feature type="coiled-coil region" evidence="1">
    <location>
        <begin position="208"/>
        <end position="235"/>
    </location>
</feature>
<dbReference type="AlphaFoldDB" id="A0A9X1MHX2"/>
<dbReference type="Proteomes" id="UP001139103">
    <property type="component" value="Unassembled WGS sequence"/>
</dbReference>
<organism evidence="2 3">
    <name type="scientific">Blastopirellula sediminis</name>
    <dbReference type="NCBI Taxonomy" id="2894196"/>
    <lineage>
        <taxon>Bacteria</taxon>
        <taxon>Pseudomonadati</taxon>
        <taxon>Planctomycetota</taxon>
        <taxon>Planctomycetia</taxon>
        <taxon>Pirellulales</taxon>
        <taxon>Pirellulaceae</taxon>
        <taxon>Blastopirellula</taxon>
    </lineage>
</organism>
<gene>
    <name evidence="2" type="ORF">LOC68_03455</name>
</gene>
<dbReference type="EMBL" id="JAJKFT010000002">
    <property type="protein sequence ID" value="MCC9627443.1"/>
    <property type="molecule type" value="Genomic_DNA"/>
</dbReference>
<proteinExistence type="predicted"/>
<protein>
    <submittedName>
        <fullName evidence="2">Uncharacterized protein</fullName>
    </submittedName>
</protein>
<evidence type="ECO:0000313" key="2">
    <source>
        <dbReference type="EMBL" id="MCC9627443.1"/>
    </source>
</evidence>
<sequence length="313" mass="35597">MPNDIRERLIQAKAQLRSKQKLDAMLEEERVQLGSLQESCSRMARILDKEKADVDNLEGFSLVGLFYSILGTKEERLETERQEYLAAKLKYEESAEAVDEAQREIEELVAQLAVLKDAESEYNQLLKEKEKFLTQNGDPTIAAILKLNDQVVDLEADRKELYEAIRAGTTALRSLESVRSDLNSAENWGTWDMLGGGAASTWIKHSRIDSARRQAQVAQRHLRHFQKELADADERLQVSLSDFGSFLTFADYFFDGLIVDWVVQSKIQNASSACGTAIRQVSSAIYKCRHRHAETEAKLDQLADERRRLIEEA</sequence>
<dbReference type="RefSeq" id="WP_230215810.1">
    <property type="nucleotide sequence ID" value="NZ_JAJKFT010000002.1"/>
</dbReference>
<comment type="caution">
    <text evidence="2">The sequence shown here is derived from an EMBL/GenBank/DDBJ whole genome shotgun (WGS) entry which is preliminary data.</text>
</comment>
<evidence type="ECO:0000313" key="3">
    <source>
        <dbReference type="Proteomes" id="UP001139103"/>
    </source>
</evidence>